<dbReference type="InterPro" id="IPR025932">
    <property type="entry name" value="Trypano_VSG_B_N_dom"/>
</dbReference>
<evidence type="ECO:0000256" key="1">
    <source>
        <dbReference type="ARBA" id="ARBA00002523"/>
    </source>
</evidence>
<evidence type="ECO:0000256" key="3">
    <source>
        <dbReference type="ARBA" id="ARBA00022475"/>
    </source>
</evidence>
<proteinExistence type="predicted"/>
<comment type="caution">
    <text evidence="12">The sequence shown here is derived from an EMBL/GenBank/DDBJ whole genome shotgun (WGS) entry which is preliminary data.</text>
</comment>
<dbReference type="Proteomes" id="UP000000702">
    <property type="component" value="Unassembled WGS sequence"/>
</dbReference>
<keyword evidence="4" id="KW-0336">GPI-anchor</keyword>
<reference evidence="13" key="1">
    <citation type="submission" date="2011-07" db="EMBL/GenBank/DDBJ databases">
        <title>Divergent evolution of antigenic variation in African trypanosomes.</title>
        <authorList>
            <person name="Jackson A.P."/>
            <person name="Berry A."/>
            <person name="Allison H.C."/>
            <person name="Burton P."/>
            <person name="Anderson J."/>
            <person name="Aslett M."/>
            <person name="Brown R."/>
            <person name="Corton N."/>
            <person name="Harris D."/>
            <person name="Hauser H."/>
            <person name="Gamble J."/>
            <person name="Gilderthorp R."/>
            <person name="McQuillan J."/>
            <person name="Quail M.A."/>
            <person name="Sanders M."/>
            <person name="Van Tonder A."/>
            <person name="Ginger M.L."/>
            <person name="Donelson J.E."/>
            <person name="Field M.C."/>
            <person name="Barry J.D."/>
            <person name="Berriman M."/>
            <person name="Hertz-Fowler C."/>
        </authorList>
    </citation>
    <scope>NUCLEOTIDE SEQUENCE [LARGE SCALE GENOMIC DNA]</scope>
    <source>
        <strain evidence="13">IL3000</strain>
    </source>
</reference>
<evidence type="ECO:0000256" key="4">
    <source>
        <dbReference type="ARBA" id="ARBA00022622"/>
    </source>
</evidence>
<accession>F9WD35</accession>
<feature type="chain" id="PRO_5003394686" evidence="10">
    <location>
        <begin position="22"/>
        <end position="353"/>
    </location>
</feature>
<comment type="subcellular location">
    <subcellularLocation>
        <location evidence="2">Cell membrane</location>
        <topology evidence="2">Lipid-anchor</topology>
        <topology evidence="2">GPI-anchor</topology>
    </subcellularLocation>
</comment>
<organism evidence="12 13">
    <name type="scientific">Trypanosoma congolense (strain IL3000)</name>
    <dbReference type="NCBI Taxonomy" id="1068625"/>
    <lineage>
        <taxon>Eukaryota</taxon>
        <taxon>Discoba</taxon>
        <taxon>Euglenozoa</taxon>
        <taxon>Kinetoplastea</taxon>
        <taxon>Metakinetoplastina</taxon>
        <taxon>Trypanosomatida</taxon>
        <taxon>Trypanosomatidae</taxon>
        <taxon>Trypanosoma</taxon>
        <taxon>Nannomonas</taxon>
    </lineage>
</organism>
<keyword evidence="13" id="KW-1185">Reference proteome</keyword>
<sequence>MVIMRMKVLMVIMLIIGVVRANEGGSDHNGKAHKALCDVLKVAVRDWEEVQKRESMDPLRKALGRTIFGSQDGGKVDGLKGRFPKDYEEVKGSLSARYFWCGERHEGSVLSVGKPPRWSGHSGPHDLVCLCTIGKDGWPLNDGKVKLCGQSKDTSIGGTKGWSTGGSGQGKEKITDTWGKVVTPCLVLGEVGETLKRVLKTFKDIINKTITKDGKNGYLLGERGGSEYPCSGNEEACVMYYNDTKTTGEQYHVPWWVELEYAIKKEEQKEQKKREDEKRKQEEKNHQKPKHQKQSQQHQDAPRKAALRSSTTKTTETEQGNPENISAPLAAIEDTSGTRMTQPLWLISTAFFM</sequence>
<dbReference type="AlphaFoldDB" id="F9WD35"/>
<comment type="function">
    <text evidence="1">VSG forms a coat on the surface of the parasite. The trypanosome evades the immune response of the host by expressing a series of antigenically distinct VSGs from an estimated 1000 VSG genes.</text>
</comment>
<evidence type="ECO:0000256" key="7">
    <source>
        <dbReference type="ARBA" id="ARBA00023180"/>
    </source>
</evidence>
<reference evidence="12 13" key="2">
    <citation type="journal article" date="2012" name="Proc. Natl. Acad. Sci. U.S.A.">
        <title>Antigenic diversity is generated by distinct evolutionary mechanisms in African trypanosome species.</title>
        <authorList>
            <person name="Jackson A.P."/>
            <person name="Berry A."/>
            <person name="Aslett M."/>
            <person name="Allison H.C."/>
            <person name="Burton P."/>
            <person name="Vavrova-Anderson J."/>
            <person name="Brown R."/>
            <person name="Browne H."/>
            <person name="Corton N."/>
            <person name="Hauser H."/>
            <person name="Gamble J."/>
            <person name="Gilderthorp R."/>
            <person name="Marcello L."/>
            <person name="McQuillan J."/>
            <person name="Otto T.D."/>
            <person name="Quail M.A."/>
            <person name="Sanders M.J."/>
            <person name="van Tonder A."/>
            <person name="Ginger M.L."/>
            <person name="Field M.C."/>
            <person name="Barry J.D."/>
            <person name="Hertz-Fowler C."/>
            <person name="Berriman M."/>
        </authorList>
    </citation>
    <scope>NUCLEOTIDE SEQUENCE [LARGE SCALE GENOMIC DNA]</scope>
    <source>
        <strain evidence="12 13">IL3000</strain>
    </source>
</reference>
<feature type="compositionally biased region" description="Basic and acidic residues" evidence="9">
    <location>
        <begin position="270"/>
        <end position="286"/>
    </location>
</feature>
<dbReference type="GO" id="GO:0098552">
    <property type="term" value="C:side of membrane"/>
    <property type="evidence" value="ECO:0007669"/>
    <property type="project" value="UniProtKB-KW"/>
</dbReference>
<protein>
    <submittedName>
        <fullName evidence="12">Variant surface glycoprotein</fullName>
    </submittedName>
</protein>
<evidence type="ECO:0000313" key="13">
    <source>
        <dbReference type="Proteomes" id="UP000000702"/>
    </source>
</evidence>
<gene>
    <name evidence="12" type="ORF">TCIL3000_0_57330</name>
</gene>
<evidence type="ECO:0000313" key="12">
    <source>
        <dbReference type="EMBL" id="CCD15184.1"/>
    </source>
</evidence>
<dbReference type="Pfam" id="PF13206">
    <property type="entry name" value="VSG_B"/>
    <property type="match status" value="1"/>
</dbReference>
<evidence type="ECO:0000256" key="9">
    <source>
        <dbReference type="SAM" id="MobiDB-lite"/>
    </source>
</evidence>
<dbReference type="EMBL" id="CAEQ01001816">
    <property type="protein sequence ID" value="CCD15184.1"/>
    <property type="molecule type" value="Genomic_DNA"/>
</dbReference>
<keyword evidence="3" id="KW-1003">Cell membrane</keyword>
<evidence type="ECO:0000256" key="6">
    <source>
        <dbReference type="ARBA" id="ARBA00023136"/>
    </source>
</evidence>
<keyword evidence="8" id="KW-0449">Lipoprotein</keyword>
<evidence type="ECO:0000256" key="2">
    <source>
        <dbReference type="ARBA" id="ARBA00004609"/>
    </source>
</evidence>
<feature type="signal peptide" evidence="10">
    <location>
        <begin position="1"/>
        <end position="21"/>
    </location>
</feature>
<evidence type="ECO:0000256" key="10">
    <source>
        <dbReference type="SAM" id="SignalP"/>
    </source>
</evidence>
<keyword evidence="6" id="KW-0472">Membrane</keyword>
<evidence type="ECO:0000256" key="8">
    <source>
        <dbReference type="ARBA" id="ARBA00023288"/>
    </source>
</evidence>
<feature type="domain" description="Trypanosome variant surface glycoprotein B-type N-terminal" evidence="11">
    <location>
        <begin position="51"/>
        <end position="281"/>
    </location>
</feature>
<feature type="compositionally biased region" description="Polar residues" evidence="9">
    <location>
        <begin position="308"/>
        <end position="324"/>
    </location>
</feature>
<evidence type="ECO:0000256" key="5">
    <source>
        <dbReference type="ARBA" id="ARBA00022729"/>
    </source>
</evidence>
<dbReference type="VEuPathDB" id="TriTrypDB:TcIL3000_0_57330"/>
<feature type="region of interest" description="Disordered" evidence="9">
    <location>
        <begin position="270"/>
        <end position="336"/>
    </location>
</feature>
<keyword evidence="5 10" id="KW-0732">Signal</keyword>
<keyword evidence="7" id="KW-0325">Glycoprotein</keyword>
<dbReference type="GO" id="GO:0005886">
    <property type="term" value="C:plasma membrane"/>
    <property type="evidence" value="ECO:0007669"/>
    <property type="project" value="UniProtKB-SubCell"/>
</dbReference>
<name>F9WD35_TRYCI</name>
<evidence type="ECO:0000259" key="11">
    <source>
        <dbReference type="Pfam" id="PF13206"/>
    </source>
</evidence>